<name>A0ABT1BXZ3_9BACT</name>
<keyword evidence="2" id="KW-1185">Reference proteome</keyword>
<sequence length="276" mass="31692">MEQKEKTIISEQPVCDKDMTKTYQGYSCKGVSPEGKAFNFIVHHTYMGVNVTEKLARELVENCRTELLLFSQPGGQHDFGRLVLKDGSVEVEMDKHYLKGRCPVCGGRVIHTSRGYFCENYREEDNNSCQFHALGVLAYRQITEDNMDDFLSGKAEILDGFRSDDNIPFSGCLVLNSKKMLSVNSRICRCPRCGGMLQVGPTSFRCENFNDPEHPCKTRYYRYYGGVRINRKMMEELSQYGHTVEPLILTREDGRRYPACLAFNDLKTRILTLEQR</sequence>
<gene>
    <name evidence="1" type="ORF">NG821_08930</name>
</gene>
<dbReference type="Proteomes" id="UP001204015">
    <property type="component" value="Unassembled WGS sequence"/>
</dbReference>
<dbReference type="EMBL" id="JAMXLY010000033">
    <property type="protein sequence ID" value="MCO6025958.1"/>
    <property type="molecule type" value="Genomic_DNA"/>
</dbReference>
<organism evidence="1 2">
    <name type="scientific">Segatella cerevisiae</name>
    <dbReference type="NCBI Taxonomy" id="2053716"/>
    <lineage>
        <taxon>Bacteria</taxon>
        <taxon>Pseudomonadati</taxon>
        <taxon>Bacteroidota</taxon>
        <taxon>Bacteroidia</taxon>
        <taxon>Bacteroidales</taxon>
        <taxon>Prevotellaceae</taxon>
        <taxon>Segatella</taxon>
    </lineage>
</organism>
<accession>A0ABT1BXZ3</accession>
<dbReference type="RefSeq" id="WP_252761316.1">
    <property type="nucleotide sequence ID" value="NZ_JAMXLY010000033.1"/>
</dbReference>
<reference evidence="1 2" key="1">
    <citation type="submission" date="2022-06" db="EMBL/GenBank/DDBJ databases">
        <title>A taxonomic note on the genus Prevotella: Description of four novel genera and emended description of the genera Hallella and Xylanibacter.</title>
        <authorList>
            <person name="Hitch T.C.A."/>
        </authorList>
    </citation>
    <scope>NUCLEOTIDE SEQUENCE [LARGE SCALE GENOMIC DNA]</scope>
    <source>
        <strain evidence="1 2">DSM 100619</strain>
    </source>
</reference>
<evidence type="ECO:0000313" key="2">
    <source>
        <dbReference type="Proteomes" id="UP001204015"/>
    </source>
</evidence>
<protein>
    <submittedName>
        <fullName evidence="1">Uncharacterized protein</fullName>
    </submittedName>
</protein>
<comment type="caution">
    <text evidence="1">The sequence shown here is derived from an EMBL/GenBank/DDBJ whole genome shotgun (WGS) entry which is preliminary data.</text>
</comment>
<proteinExistence type="predicted"/>
<evidence type="ECO:0000313" key="1">
    <source>
        <dbReference type="EMBL" id="MCO6025958.1"/>
    </source>
</evidence>